<evidence type="ECO:0000313" key="2">
    <source>
        <dbReference type="EMBL" id="MFO7191255.1"/>
    </source>
</evidence>
<dbReference type="EMBL" id="QGUI02000021">
    <property type="protein sequence ID" value="MFO7191255.1"/>
    <property type="molecule type" value="Genomic_DNA"/>
</dbReference>
<accession>A0ABD6FBA6</accession>
<dbReference type="InterPro" id="IPR004843">
    <property type="entry name" value="Calcineurin-like_PHP"/>
</dbReference>
<dbReference type="PANTHER" id="PTHR31302:SF20">
    <property type="entry name" value="CONSERVED PROTEIN"/>
    <property type="match status" value="1"/>
</dbReference>
<dbReference type="Pfam" id="PF00149">
    <property type="entry name" value="Metallophos"/>
    <property type="match status" value="1"/>
</dbReference>
<dbReference type="PANTHER" id="PTHR31302">
    <property type="entry name" value="TRANSMEMBRANE PROTEIN WITH METALLOPHOSPHOESTERASE DOMAIN-RELATED"/>
    <property type="match status" value="1"/>
</dbReference>
<comment type="caution">
    <text evidence="2">The sequence shown here is derived from an EMBL/GenBank/DDBJ whole genome shotgun (WGS) entry which is preliminary data.</text>
</comment>
<reference evidence="2 3" key="1">
    <citation type="journal article" date="2021" name="BMC Genomics">
        <title>Genome-resolved metagenome and metatranscriptome analyses of thermophilic composting reveal key bacterial players and their metabolic interactions.</title>
        <authorList>
            <person name="Braga L.P.P."/>
            <person name="Pereira R.V."/>
            <person name="Martins L.F."/>
            <person name="Moura L.M.S."/>
            <person name="Sanchez F.B."/>
            <person name="Patane J.S.L."/>
            <person name="da Silva A.M."/>
            <person name="Setubal J.C."/>
        </authorList>
    </citation>
    <scope>NUCLEOTIDE SEQUENCE [LARGE SCALE GENOMIC DNA]</scope>
    <source>
        <strain evidence="2">ZC4RG45</strain>
    </source>
</reference>
<evidence type="ECO:0000313" key="3">
    <source>
        <dbReference type="Proteomes" id="UP000249324"/>
    </source>
</evidence>
<dbReference type="GO" id="GO:0016787">
    <property type="term" value="F:hydrolase activity"/>
    <property type="evidence" value="ECO:0007669"/>
    <property type="project" value="UniProtKB-ARBA"/>
</dbReference>
<evidence type="ECO:0000259" key="1">
    <source>
        <dbReference type="Pfam" id="PF00149"/>
    </source>
</evidence>
<name>A0ABD6FBA6_9PSEU</name>
<dbReference type="SUPFAM" id="SSF56300">
    <property type="entry name" value="Metallo-dependent phosphatases"/>
    <property type="match status" value="1"/>
</dbReference>
<gene>
    <name evidence="2" type="ORF">DIU77_003310</name>
</gene>
<organism evidence="2 3">
    <name type="scientific">Thermocrispum agreste</name>
    <dbReference type="NCBI Taxonomy" id="37925"/>
    <lineage>
        <taxon>Bacteria</taxon>
        <taxon>Bacillati</taxon>
        <taxon>Actinomycetota</taxon>
        <taxon>Actinomycetes</taxon>
        <taxon>Pseudonocardiales</taxon>
        <taxon>Pseudonocardiaceae</taxon>
        <taxon>Thermocrispum</taxon>
    </lineage>
</organism>
<dbReference type="InterPro" id="IPR051158">
    <property type="entry name" value="Metallophosphoesterase_sf"/>
</dbReference>
<proteinExistence type="predicted"/>
<sequence length="325" mass="35352">MVNSRLRAAVGAVAAVGAAGLTYATAIERQLYTLRTAHLPVLAPGSQPLRVLHISDLHMLPWQHAKQRWVASLAALAPDLVVNTGDNLAHPAAVPAVLRAFGPLLNVPGMFVFGSNDYFAPKPKNPARYLMPRGRKKLVHGPELPWQDLRAAFIEHGWHDLTHQRVPLQVAGQSLFAAGVDDPHMQYDRYSTIAGRADAAAVVRIGVTHSPEPRILDAFAADGYDLVLAGHTHGGQLRVPGIGALVTNCDLDRSRARGASRWGADMWLHVSAGLGTSPYAPVRFACPPEASLLTLVPRDWKPQRAKRESRFKAWRRGPLNSVLAR</sequence>
<dbReference type="InterPro" id="IPR029052">
    <property type="entry name" value="Metallo-depent_PP-like"/>
</dbReference>
<dbReference type="AlphaFoldDB" id="A0ABD6FBA6"/>
<dbReference type="Proteomes" id="UP000249324">
    <property type="component" value="Unassembled WGS sequence"/>
</dbReference>
<feature type="domain" description="Calcineurin-like phosphoesterase" evidence="1">
    <location>
        <begin position="49"/>
        <end position="234"/>
    </location>
</feature>
<dbReference type="Gene3D" id="3.60.21.10">
    <property type="match status" value="1"/>
</dbReference>
<protein>
    <submittedName>
        <fullName evidence="2">Metallophosphoesterase</fullName>
    </submittedName>
</protein>